<dbReference type="InterPro" id="IPR001610">
    <property type="entry name" value="PAC"/>
</dbReference>
<dbReference type="InterPro" id="IPR003661">
    <property type="entry name" value="HisK_dim/P_dom"/>
</dbReference>
<feature type="domain" description="PAC" evidence="11">
    <location>
        <begin position="84"/>
        <end position="135"/>
    </location>
</feature>
<dbReference type="SMART" id="SM00091">
    <property type="entry name" value="PAS"/>
    <property type="match status" value="1"/>
</dbReference>
<feature type="domain" description="PAS" evidence="10">
    <location>
        <begin position="136"/>
        <end position="181"/>
    </location>
</feature>
<evidence type="ECO:0000259" key="11">
    <source>
        <dbReference type="PROSITE" id="PS50113"/>
    </source>
</evidence>
<evidence type="ECO:0000256" key="7">
    <source>
        <dbReference type="ARBA" id="ARBA00022840"/>
    </source>
</evidence>
<dbReference type="SMART" id="SM00086">
    <property type="entry name" value="PAC"/>
    <property type="match status" value="1"/>
</dbReference>
<dbReference type="InterPro" id="IPR004358">
    <property type="entry name" value="Sig_transdc_His_kin-like_C"/>
</dbReference>
<evidence type="ECO:0000256" key="6">
    <source>
        <dbReference type="ARBA" id="ARBA00022777"/>
    </source>
</evidence>
<evidence type="ECO:0000256" key="3">
    <source>
        <dbReference type="ARBA" id="ARBA00022553"/>
    </source>
</evidence>
<dbReference type="NCBIfam" id="TIGR00229">
    <property type="entry name" value="sensory_box"/>
    <property type="match status" value="2"/>
</dbReference>
<dbReference type="Pfam" id="PF08448">
    <property type="entry name" value="PAS_4"/>
    <property type="match status" value="1"/>
</dbReference>
<gene>
    <name evidence="12" type="ORF">ACINKY_07430</name>
</gene>
<organism evidence="12 13">
    <name type="scientific">Paenibacillus illinoisensis</name>
    <dbReference type="NCBI Taxonomy" id="59845"/>
    <lineage>
        <taxon>Bacteria</taxon>
        <taxon>Bacillati</taxon>
        <taxon>Bacillota</taxon>
        <taxon>Bacilli</taxon>
        <taxon>Bacillales</taxon>
        <taxon>Paenibacillaceae</taxon>
        <taxon>Paenibacillus</taxon>
    </lineage>
</organism>
<dbReference type="Gene3D" id="3.30.450.20">
    <property type="entry name" value="PAS domain"/>
    <property type="match status" value="2"/>
</dbReference>
<sequence length="476" mass="53927">MNRRLGDKILNFADQEYREILSEQQGMTFKFKLKQGRFIHTFCAGQLLYKIGLSPEMIIGKELKDFLPYDVAEYKESFYNEAWQGKEGISYEGEKDGIFYLASLRPIKQSGMVIEVIASCVDITERKKAEEELRATKELLESLFGNSVDGIYIADMEGKVIRANHSFEKIFGWTEDELVGKEVRSFPLDIKSDFVEISKQLQNGMEVVRFETAAQRKDGEMIYIHLTMSPIKDAQGNVIALTGITKDISERKKSEDFLRKADKLNVVGQLAAGFAHEIRNPLTTLRGFLQLMQSEKNWKSDYGDIMVDEIDRINSIICEFLTLAKPQSMSFKEHDVGVILQNVIMLLEAQATLNNIQFHVQVNSCLPLVKCSEIEIKQVFINIIKNAIEAMPSGGIISIVTVVQANYIYIRFKDQGEGIPETLIHRLGEPFFTTKEKGTGLGLMMCYKIIGDHKGKLAVNSIVGEGTTFEIKLPLW</sequence>
<keyword evidence="6" id="KW-0418">Kinase</keyword>
<dbReference type="InterPro" id="IPR000700">
    <property type="entry name" value="PAS-assoc_C"/>
</dbReference>
<dbReference type="CDD" id="cd00082">
    <property type="entry name" value="HisKA"/>
    <property type="match status" value="1"/>
</dbReference>
<dbReference type="EC" id="2.7.13.3" evidence="2"/>
<comment type="caution">
    <text evidence="12">The sequence shown here is derived from an EMBL/GenBank/DDBJ whole genome shotgun (WGS) entry which is preliminary data.</text>
</comment>
<dbReference type="Gene3D" id="1.10.287.130">
    <property type="match status" value="1"/>
</dbReference>
<dbReference type="InterPro" id="IPR035965">
    <property type="entry name" value="PAS-like_dom_sf"/>
</dbReference>
<reference evidence="12 13" key="1">
    <citation type="submission" date="2024-11" db="EMBL/GenBank/DDBJ databases">
        <title>Identification and Characterization of a Novel Fosfomycin Bacillithiol Transferase FosB8 in Paenibacillus illinoisensis.</title>
        <authorList>
            <person name="Lu W."/>
        </authorList>
    </citation>
    <scope>NUCLEOTIDE SEQUENCE [LARGE SCALE GENOMIC DNA]</scope>
    <source>
        <strain evidence="12 13">WP77</strain>
    </source>
</reference>
<proteinExistence type="predicted"/>
<keyword evidence="5" id="KW-0547">Nucleotide-binding</keyword>
<dbReference type="PANTHER" id="PTHR43065">
    <property type="entry name" value="SENSOR HISTIDINE KINASE"/>
    <property type="match status" value="1"/>
</dbReference>
<evidence type="ECO:0000256" key="5">
    <source>
        <dbReference type="ARBA" id="ARBA00022741"/>
    </source>
</evidence>
<dbReference type="InterPro" id="IPR000014">
    <property type="entry name" value="PAS"/>
</dbReference>
<dbReference type="PROSITE" id="PS50112">
    <property type="entry name" value="PAS"/>
    <property type="match status" value="1"/>
</dbReference>
<keyword evidence="3" id="KW-0597">Phosphoprotein</keyword>
<feature type="domain" description="PAC" evidence="11">
    <location>
        <begin position="208"/>
        <end position="260"/>
    </location>
</feature>
<dbReference type="PRINTS" id="PR00344">
    <property type="entry name" value="BCTRLSENSOR"/>
</dbReference>
<name>A0ABW8HSP1_9BACL</name>
<dbReference type="Pfam" id="PF13426">
    <property type="entry name" value="PAS_9"/>
    <property type="match status" value="1"/>
</dbReference>
<protein>
    <recommendedName>
        <fullName evidence="2">histidine kinase</fullName>
        <ecNumber evidence="2">2.7.13.3</ecNumber>
    </recommendedName>
</protein>
<dbReference type="SMART" id="SM00388">
    <property type="entry name" value="HisKA"/>
    <property type="match status" value="1"/>
</dbReference>
<accession>A0ABW8HSP1</accession>
<dbReference type="CDD" id="cd00130">
    <property type="entry name" value="PAS"/>
    <property type="match status" value="1"/>
</dbReference>
<dbReference type="Gene3D" id="3.30.565.10">
    <property type="entry name" value="Histidine kinase-like ATPase, C-terminal domain"/>
    <property type="match status" value="1"/>
</dbReference>
<dbReference type="SUPFAM" id="SSF55874">
    <property type="entry name" value="ATPase domain of HSP90 chaperone/DNA topoisomerase II/histidine kinase"/>
    <property type="match status" value="1"/>
</dbReference>
<evidence type="ECO:0000259" key="10">
    <source>
        <dbReference type="PROSITE" id="PS50112"/>
    </source>
</evidence>
<evidence type="ECO:0000256" key="4">
    <source>
        <dbReference type="ARBA" id="ARBA00022679"/>
    </source>
</evidence>
<dbReference type="InterPro" id="IPR003594">
    <property type="entry name" value="HATPase_dom"/>
</dbReference>
<dbReference type="InterPro" id="IPR036890">
    <property type="entry name" value="HATPase_C_sf"/>
</dbReference>
<dbReference type="CDD" id="cd00075">
    <property type="entry name" value="HATPase"/>
    <property type="match status" value="1"/>
</dbReference>
<dbReference type="Proteomes" id="UP001618531">
    <property type="component" value="Unassembled WGS sequence"/>
</dbReference>
<keyword evidence="4" id="KW-0808">Transferase</keyword>
<dbReference type="Pfam" id="PF00512">
    <property type="entry name" value="HisKA"/>
    <property type="match status" value="1"/>
</dbReference>
<keyword evidence="7" id="KW-0067">ATP-binding</keyword>
<dbReference type="Pfam" id="PF02518">
    <property type="entry name" value="HATPase_c"/>
    <property type="match status" value="1"/>
</dbReference>
<dbReference type="SUPFAM" id="SSF47384">
    <property type="entry name" value="Homodimeric domain of signal transducing histidine kinase"/>
    <property type="match status" value="1"/>
</dbReference>
<evidence type="ECO:0000256" key="8">
    <source>
        <dbReference type="ARBA" id="ARBA00023012"/>
    </source>
</evidence>
<dbReference type="SUPFAM" id="SSF55785">
    <property type="entry name" value="PYP-like sensor domain (PAS domain)"/>
    <property type="match status" value="2"/>
</dbReference>
<dbReference type="InterPro" id="IPR036097">
    <property type="entry name" value="HisK_dim/P_sf"/>
</dbReference>
<evidence type="ECO:0000313" key="12">
    <source>
        <dbReference type="EMBL" id="MFK0522032.1"/>
    </source>
</evidence>
<dbReference type="InterPro" id="IPR013656">
    <property type="entry name" value="PAS_4"/>
</dbReference>
<evidence type="ECO:0000256" key="2">
    <source>
        <dbReference type="ARBA" id="ARBA00012438"/>
    </source>
</evidence>
<keyword evidence="13" id="KW-1185">Reference proteome</keyword>
<keyword evidence="8" id="KW-0902">Two-component regulatory system</keyword>
<evidence type="ECO:0000259" key="9">
    <source>
        <dbReference type="PROSITE" id="PS50109"/>
    </source>
</evidence>
<dbReference type="PANTHER" id="PTHR43065:SF34">
    <property type="entry name" value="SPORULATION KINASE A"/>
    <property type="match status" value="1"/>
</dbReference>
<evidence type="ECO:0000256" key="1">
    <source>
        <dbReference type="ARBA" id="ARBA00000085"/>
    </source>
</evidence>
<dbReference type="PROSITE" id="PS50113">
    <property type="entry name" value="PAC"/>
    <property type="match status" value="2"/>
</dbReference>
<dbReference type="InterPro" id="IPR005467">
    <property type="entry name" value="His_kinase_dom"/>
</dbReference>
<evidence type="ECO:0000313" key="13">
    <source>
        <dbReference type="Proteomes" id="UP001618531"/>
    </source>
</evidence>
<dbReference type="EMBL" id="JBIYSL010000001">
    <property type="protein sequence ID" value="MFK0522032.1"/>
    <property type="molecule type" value="Genomic_DNA"/>
</dbReference>
<dbReference type="RefSeq" id="WP_402872905.1">
    <property type="nucleotide sequence ID" value="NZ_JBIYSL010000001.1"/>
</dbReference>
<comment type="catalytic activity">
    <reaction evidence="1">
        <text>ATP + protein L-histidine = ADP + protein N-phospho-L-histidine.</text>
        <dbReference type="EC" id="2.7.13.3"/>
    </reaction>
</comment>
<feature type="domain" description="Histidine kinase" evidence="9">
    <location>
        <begin position="273"/>
        <end position="476"/>
    </location>
</feature>
<dbReference type="SMART" id="SM00387">
    <property type="entry name" value="HATPase_c"/>
    <property type="match status" value="1"/>
</dbReference>
<dbReference type="PROSITE" id="PS50109">
    <property type="entry name" value="HIS_KIN"/>
    <property type="match status" value="1"/>
</dbReference>